<reference evidence="1 2" key="1">
    <citation type="submission" date="2014-02" db="EMBL/GenBank/DDBJ databases">
        <title>The genome sequence of Colletotrichum nymphaeae SA-01.</title>
        <authorList>
            <person name="Baroncelli R."/>
            <person name="Thon M.R."/>
        </authorList>
    </citation>
    <scope>NUCLEOTIDE SEQUENCE [LARGE SCALE GENOMIC DNA]</scope>
    <source>
        <strain evidence="1 2">SA-01</strain>
    </source>
</reference>
<accession>A0A135TCA5</accession>
<keyword evidence="2" id="KW-1185">Reference proteome</keyword>
<evidence type="ECO:0000313" key="1">
    <source>
        <dbReference type="EMBL" id="KXH45737.1"/>
    </source>
</evidence>
<dbReference type="Proteomes" id="UP000070054">
    <property type="component" value="Unassembled WGS sequence"/>
</dbReference>
<dbReference type="EMBL" id="JEMN01001168">
    <property type="protein sequence ID" value="KXH45737.1"/>
    <property type="molecule type" value="Genomic_DNA"/>
</dbReference>
<gene>
    <name evidence="1" type="ORF">CNYM01_04017</name>
</gene>
<protein>
    <submittedName>
        <fullName evidence="1">Uncharacterized protein</fullName>
    </submittedName>
</protein>
<sequence>MNQVLSATSNSKHIYSFGHPNASKLVEKCAEAFANILRENDHPDLIPTVKRLQKEFLAWGHEVRIFDEEGQVSEGKEIFDSVLRHNSILSKNLQMDLDSLFAHLLEVQRMTERNPEFPFRNETWGKATSKDPILLLGQDRTRDTTQGIGPRSRLGMTLFTMIPLRFLQIQLRYADFTSEWEKGVVGRLSEAHLRSVLFEQHI</sequence>
<evidence type="ECO:0000313" key="2">
    <source>
        <dbReference type="Proteomes" id="UP000070054"/>
    </source>
</evidence>
<proteinExistence type="predicted"/>
<organism evidence="1 2">
    <name type="scientific">Colletotrichum nymphaeae SA-01</name>
    <dbReference type="NCBI Taxonomy" id="1460502"/>
    <lineage>
        <taxon>Eukaryota</taxon>
        <taxon>Fungi</taxon>
        <taxon>Dikarya</taxon>
        <taxon>Ascomycota</taxon>
        <taxon>Pezizomycotina</taxon>
        <taxon>Sordariomycetes</taxon>
        <taxon>Hypocreomycetidae</taxon>
        <taxon>Glomerellales</taxon>
        <taxon>Glomerellaceae</taxon>
        <taxon>Colletotrichum</taxon>
        <taxon>Colletotrichum acutatum species complex</taxon>
    </lineage>
</organism>
<name>A0A135TCA5_9PEZI</name>
<dbReference type="AlphaFoldDB" id="A0A135TCA5"/>
<comment type="caution">
    <text evidence="1">The sequence shown here is derived from an EMBL/GenBank/DDBJ whole genome shotgun (WGS) entry which is preliminary data.</text>
</comment>